<gene>
    <name evidence="2" type="ORF">JRQ81_006160</name>
</gene>
<comment type="caution">
    <text evidence="2">The sequence shown here is derived from an EMBL/GenBank/DDBJ whole genome shotgun (WGS) entry which is preliminary data.</text>
</comment>
<feature type="compositionally biased region" description="Basic and acidic residues" evidence="1">
    <location>
        <begin position="133"/>
        <end position="144"/>
    </location>
</feature>
<evidence type="ECO:0000256" key="1">
    <source>
        <dbReference type="SAM" id="MobiDB-lite"/>
    </source>
</evidence>
<feature type="compositionally biased region" description="Basic and acidic residues" evidence="1">
    <location>
        <begin position="182"/>
        <end position="194"/>
    </location>
</feature>
<name>A0A9Q1AUQ4_9SAUR</name>
<organism evidence="2 3">
    <name type="scientific">Phrynocephalus forsythii</name>
    <dbReference type="NCBI Taxonomy" id="171643"/>
    <lineage>
        <taxon>Eukaryota</taxon>
        <taxon>Metazoa</taxon>
        <taxon>Chordata</taxon>
        <taxon>Craniata</taxon>
        <taxon>Vertebrata</taxon>
        <taxon>Euteleostomi</taxon>
        <taxon>Lepidosauria</taxon>
        <taxon>Squamata</taxon>
        <taxon>Bifurcata</taxon>
        <taxon>Unidentata</taxon>
        <taxon>Episquamata</taxon>
        <taxon>Toxicofera</taxon>
        <taxon>Iguania</taxon>
        <taxon>Acrodonta</taxon>
        <taxon>Agamidae</taxon>
        <taxon>Agaminae</taxon>
        <taxon>Phrynocephalus</taxon>
    </lineage>
</organism>
<dbReference type="AlphaFoldDB" id="A0A9Q1AUQ4"/>
<feature type="region of interest" description="Disordered" evidence="1">
    <location>
        <begin position="126"/>
        <end position="194"/>
    </location>
</feature>
<accession>A0A9Q1AUQ4</accession>
<dbReference type="Proteomes" id="UP001142489">
    <property type="component" value="Unassembled WGS sequence"/>
</dbReference>
<dbReference type="EMBL" id="JAPFRF010000013">
    <property type="protein sequence ID" value="KAJ7311847.1"/>
    <property type="molecule type" value="Genomic_DNA"/>
</dbReference>
<reference evidence="2" key="1">
    <citation type="journal article" date="2023" name="DNA Res.">
        <title>Chromosome-level genome assembly of Phrynocephalus forsythii using third-generation DNA sequencing and Hi-C analysis.</title>
        <authorList>
            <person name="Qi Y."/>
            <person name="Zhao W."/>
            <person name="Zhao Y."/>
            <person name="Niu C."/>
            <person name="Cao S."/>
            <person name="Zhang Y."/>
        </authorList>
    </citation>
    <scope>NUCLEOTIDE SEQUENCE</scope>
    <source>
        <tissue evidence="2">Muscle</tissue>
    </source>
</reference>
<protein>
    <submittedName>
        <fullName evidence="2">Uncharacterized protein</fullName>
    </submittedName>
</protein>
<sequence>MMGRTDRNLQVFGTERSFPRDFGRSTESPKQMRGISRCWRSFQETIFCCFCCLRTKRSSVEEMMDFSALAKWKSQGQQPVMVHDILSDHIPDMREDDALEVTAMIHTVKDDGGLLNSASELCLEDESGPSDMLIKRPRDTEEQKGYSILASPESKACRTTENPANPGIKKKEPYEKEDETGQEERRHLEPSGED</sequence>
<evidence type="ECO:0000313" key="3">
    <source>
        <dbReference type="Proteomes" id="UP001142489"/>
    </source>
</evidence>
<evidence type="ECO:0000313" key="2">
    <source>
        <dbReference type="EMBL" id="KAJ7311847.1"/>
    </source>
</evidence>
<proteinExistence type="predicted"/>
<keyword evidence="3" id="KW-1185">Reference proteome</keyword>
<dbReference type="OrthoDB" id="10512626at2759"/>